<proteinExistence type="inferred from homology"/>
<evidence type="ECO:0000313" key="8">
    <source>
        <dbReference type="Proteomes" id="UP000683000"/>
    </source>
</evidence>
<evidence type="ECO:0000256" key="5">
    <source>
        <dbReference type="ARBA" id="ARBA00023274"/>
    </source>
</evidence>
<comment type="caution">
    <text evidence="7">The sequence shown here is derived from an EMBL/GenBank/DDBJ whole genome shotgun (WGS) entry which is preliminary data.</text>
</comment>
<evidence type="ECO:0000256" key="6">
    <source>
        <dbReference type="ARBA" id="ARBA00035191"/>
    </source>
</evidence>
<reference evidence="7" key="1">
    <citation type="submission" date="2021-03" db="EMBL/GenBank/DDBJ databases">
        <title>Evolutionary innovations through gain and loss of genes in the ectomycorrhizal Boletales.</title>
        <authorList>
            <person name="Wu G."/>
            <person name="Miyauchi S."/>
            <person name="Morin E."/>
            <person name="Yang Z.-L."/>
            <person name="Xu J."/>
            <person name="Martin F.M."/>
        </authorList>
    </citation>
    <scope>NUCLEOTIDE SEQUENCE</scope>
    <source>
        <strain evidence="7">BR01</strain>
    </source>
</reference>
<organism evidence="7 8">
    <name type="scientific">Boletus reticuloceps</name>
    <dbReference type="NCBI Taxonomy" id="495285"/>
    <lineage>
        <taxon>Eukaryota</taxon>
        <taxon>Fungi</taxon>
        <taxon>Dikarya</taxon>
        <taxon>Basidiomycota</taxon>
        <taxon>Agaricomycotina</taxon>
        <taxon>Agaricomycetes</taxon>
        <taxon>Agaricomycetidae</taxon>
        <taxon>Boletales</taxon>
        <taxon>Boletineae</taxon>
        <taxon>Boletaceae</taxon>
        <taxon>Boletoideae</taxon>
        <taxon>Boletus</taxon>
    </lineage>
</organism>
<comment type="subcellular location">
    <subcellularLocation>
        <location evidence="1">Mitochondrion</location>
    </subcellularLocation>
</comment>
<dbReference type="OrthoDB" id="19439at2759"/>
<comment type="similarity">
    <text evidence="2">Belongs to the mitochondrion-specific ribosomal protein mL49 family.</text>
</comment>
<evidence type="ECO:0000313" key="7">
    <source>
        <dbReference type="EMBL" id="KAG6379121.1"/>
    </source>
</evidence>
<sequence>MPSIISHVLSTHRYPYFIRRNSRGSLPVYSDIRNGRTRYLVSIRNVQGRVNSLAQDLKQSLFDPSSLQAQRLSVKVQHQRHIVLSGGRFKRDVMAWLTAKGF</sequence>
<keyword evidence="8" id="KW-1185">Reference proteome</keyword>
<evidence type="ECO:0000256" key="4">
    <source>
        <dbReference type="ARBA" id="ARBA00023128"/>
    </source>
</evidence>
<accession>A0A8I2YVD4</accession>
<dbReference type="Gene3D" id="3.30.780.10">
    <property type="entry name" value="SUI1-like domain"/>
    <property type="match status" value="1"/>
</dbReference>
<dbReference type="Pfam" id="PF05046">
    <property type="entry name" value="Img2"/>
    <property type="match status" value="1"/>
</dbReference>
<gene>
    <name evidence="7" type="ORF">JVT61DRAFT_11558</name>
</gene>
<evidence type="ECO:0000256" key="3">
    <source>
        <dbReference type="ARBA" id="ARBA00022980"/>
    </source>
</evidence>
<evidence type="ECO:0000256" key="1">
    <source>
        <dbReference type="ARBA" id="ARBA00004173"/>
    </source>
</evidence>
<dbReference type="EMBL" id="JAGFBS010000005">
    <property type="protein sequence ID" value="KAG6379121.1"/>
    <property type="molecule type" value="Genomic_DNA"/>
</dbReference>
<dbReference type="GO" id="GO:0003735">
    <property type="term" value="F:structural constituent of ribosome"/>
    <property type="evidence" value="ECO:0007669"/>
    <property type="project" value="InterPro"/>
</dbReference>
<dbReference type="GO" id="GO:0006412">
    <property type="term" value="P:translation"/>
    <property type="evidence" value="ECO:0007669"/>
    <property type="project" value="InterPro"/>
</dbReference>
<name>A0A8I2YVD4_9AGAM</name>
<dbReference type="AlphaFoldDB" id="A0A8I2YVD4"/>
<dbReference type="GO" id="GO:0005762">
    <property type="term" value="C:mitochondrial large ribosomal subunit"/>
    <property type="evidence" value="ECO:0007669"/>
    <property type="project" value="TreeGrafter"/>
</dbReference>
<evidence type="ECO:0000256" key="2">
    <source>
        <dbReference type="ARBA" id="ARBA00005677"/>
    </source>
</evidence>
<dbReference type="InterPro" id="IPR007740">
    <property type="entry name" value="Ribosomal_mL49"/>
</dbReference>
<keyword evidence="3 7" id="KW-0689">Ribosomal protein</keyword>
<protein>
    <recommendedName>
        <fullName evidence="6">Large ribosomal subunit protein mL49</fullName>
    </recommendedName>
</protein>
<keyword evidence="5" id="KW-0687">Ribonucleoprotein</keyword>
<dbReference type="PANTHER" id="PTHR13477:SF0">
    <property type="entry name" value="LARGE RIBOSOMAL SUBUNIT PROTEIN ML49"/>
    <property type="match status" value="1"/>
</dbReference>
<dbReference type="PANTHER" id="PTHR13477">
    <property type="entry name" value="MITOCHONDRIAL 39S RIBOSOMAL PROTEIN L49"/>
    <property type="match status" value="1"/>
</dbReference>
<dbReference type="Proteomes" id="UP000683000">
    <property type="component" value="Unassembled WGS sequence"/>
</dbReference>
<keyword evidence="4" id="KW-0496">Mitochondrion</keyword>